<proteinExistence type="predicted"/>
<evidence type="ECO:0000313" key="3">
    <source>
        <dbReference type="EMBL" id="NIA71686.1"/>
    </source>
</evidence>
<feature type="chain" id="PRO_5038029637" evidence="1">
    <location>
        <begin position="25"/>
        <end position="355"/>
    </location>
</feature>
<dbReference type="AlphaFoldDB" id="A0A967KHW6"/>
<dbReference type="Proteomes" id="UP000761264">
    <property type="component" value="Unassembled WGS sequence"/>
</dbReference>
<evidence type="ECO:0000256" key="1">
    <source>
        <dbReference type="SAM" id="SignalP"/>
    </source>
</evidence>
<evidence type="ECO:0000313" key="4">
    <source>
        <dbReference type="Proteomes" id="UP000761264"/>
    </source>
</evidence>
<gene>
    <name evidence="3" type="ORF">HBA54_24130</name>
</gene>
<evidence type="ECO:0000259" key="2">
    <source>
        <dbReference type="Pfam" id="PF13609"/>
    </source>
</evidence>
<accession>A0A967KHW6</accession>
<protein>
    <submittedName>
        <fullName evidence="3">Porin</fullName>
    </submittedName>
</protein>
<reference evidence="3" key="1">
    <citation type="submission" date="2020-03" db="EMBL/GenBank/DDBJ databases">
        <title>Genome of Pelagibius litoralis DSM 21314T.</title>
        <authorList>
            <person name="Wang G."/>
        </authorList>
    </citation>
    <scope>NUCLEOTIDE SEQUENCE</scope>
    <source>
        <strain evidence="3">DSM 21314</strain>
    </source>
</reference>
<dbReference type="SUPFAM" id="SSF56935">
    <property type="entry name" value="Porins"/>
    <property type="match status" value="1"/>
</dbReference>
<dbReference type="InterPro" id="IPR023614">
    <property type="entry name" value="Porin_dom_sf"/>
</dbReference>
<sequence>MKKVLMASSAIVGAAVLAASPAAAQELTLNAFQVFMASGGDADQENSGDEGGSDRGFAFSTNTEVHVKGEIMADNGITFGFRVEFEADSGEENNVDENSIYAQGSFGKLEFGNNDGAEDTFMVNGSNSGVDYGGVGNPTSNFLSSAFAGQARTSVDFANGVDSSDGTKITYTTPNFNGFSAGVSYAPDSSDGGDGNKFNRADDDGIHDHVGVGLGYDGEFNGVGIELGLVAAFGTADAEPEDDVYGIGGGVAISYAGFTFATGAVFDDADGNGGEGYAFDAGIGYATGPWSFSVNGIYSEDDDSDDELLAGSANVGYSVAPGVRVFLTGYIGEEDLGSGDDNEIVAVTSGLAVSF</sequence>
<keyword evidence="4" id="KW-1185">Reference proteome</keyword>
<feature type="domain" description="Porin" evidence="2">
    <location>
        <begin position="14"/>
        <end position="328"/>
    </location>
</feature>
<name>A0A967KHW6_9PROT</name>
<feature type="signal peptide" evidence="1">
    <location>
        <begin position="1"/>
        <end position="24"/>
    </location>
</feature>
<dbReference type="EMBL" id="JAAQPH010000025">
    <property type="protein sequence ID" value="NIA71686.1"/>
    <property type="molecule type" value="Genomic_DNA"/>
</dbReference>
<dbReference type="GO" id="GO:0016020">
    <property type="term" value="C:membrane"/>
    <property type="evidence" value="ECO:0007669"/>
    <property type="project" value="InterPro"/>
</dbReference>
<dbReference type="InterPro" id="IPR033900">
    <property type="entry name" value="Gram_neg_porin_domain"/>
</dbReference>
<keyword evidence="1" id="KW-0732">Signal</keyword>
<comment type="caution">
    <text evidence="3">The sequence shown here is derived from an EMBL/GenBank/DDBJ whole genome shotgun (WGS) entry which is preliminary data.</text>
</comment>
<organism evidence="3 4">
    <name type="scientific">Pelagibius litoralis</name>
    <dbReference type="NCBI Taxonomy" id="374515"/>
    <lineage>
        <taxon>Bacteria</taxon>
        <taxon>Pseudomonadati</taxon>
        <taxon>Pseudomonadota</taxon>
        <taxon>Alphaproteobacteria</taxon>
        <taxon>Rhodospirillales</taxon>
        <taxon>Rhodovibrionaceae</taxon>
        <taxon>Pelagibius</taxon>
    </lineage>
</organism>
<dbReference type="Pfam" id="PF13609">
    <property type="entry name" value="Porin_4"/>
    <property type="match status" value="1"/>
</dbReference>
<dbReference type="RefSeq" id="WP_167229636.1">
    <property type="nucleotide sequence ID" value="NZ_JAAQPH010000025.1"/>
</dbReference>
<dbReference type="GO" id="GO:0015288">
    <property type="term" value="F:porin activity"/>
    <property type="evidence" value="ECO:0007669"/>
    <property type="project" value="InterPro"/>
</dbReference>
<dbReference type="Gene3D" id="2.40.160.10">
    <property type="entry name" value="Porin"/>
    <property type="match status" value="1"/>
</dbReference>